<dbReference type="EMBL" id="UPXX01000027">
    <property type="protein sequence ID" value="VBB43898.1"/>
    <property type="molecule type" value="Genomic_DNA"/>
</dbReference>
<organism evidence="1">
    <name type="scientific">Uncultured Desulfatiglans sp</name>
    <dbReference type="NCBI Taxonomy" id="1748965"/>
    <lineage>
        <taxon>Bacteria</taxon>
        <taxon>Pseudomonadati</taxon>
        <taxon>Thermodesulfobacteriota</taxon>
        <taxon>Desulfobacteria</taxon>
        <taxon>Desulfatiglandales</taxon>
        <taxon>Desulfatiglandaceae</taxon>
        <taxon>Desulfatiglans</taxon>
        <taxon>environmental samples</taxon>
    </lineage>
</organism>
<reference evidence="1" key="1">
    <citation type="submission" date="2018-07" db="EMBL/GenBank/DDBJ databases">
        <authorList>
            <consortium name="Genoscope - CEA"/>
            <person name="William W."/>
        </authorList>
    </citation>
    <scope>NUCLEOTIDE SEQUENCE</scope>
    <source>
        <strain evidence="1">IK1</strain>
    </source>
</reference>
<gene>
    <name evidence="1" type="ORF">TRIP_B330082</name>
</gene>
<dbReference type="AlphaFoldDB" id="A0A653A7G6"/>
<proteinExistence type="predicted"/>
<accession>A0A653A7G6</accession>
<protein>
    <submittedName>
        <fullName evidence="1">Uncharacterized protein</fullName>
    </submittedName>
</protein>
<evidence type="ECO:0000313" key="1">
    <source>
        <dbReference type="EMBL" id="VBB43898.1"/>
    </source>
</evidence>
<name>A0A653A7G6_UNCDX</name>
<sequence>MRCLRRAALHLPKGALILPGRGGMTERRGIPLFFSLHPGERPVHEGLSSTRTRCFCIAEREGGSGRF</sequence>